<evidence type="ECO:0000313" key="5">
    <source>
        <dbReference type="Proteomes" id="UP000037179"/>
    </source>
</evidence>
<accession>A0A0B8NQ87</accession>
<feature type="region of interest" description="Disordered" evidence="1">
    <location>
        <begin position="31"/>
        <end position="77"/>
    </location>
</feature>
<dbReference type="AlphaFoldDB" id="A0A0B8NQ87"/>
<evidence type="ECO:0000313" key="3">
    <source>
        <dbReference type="EMBL" id="APA97834.1"/>
    </source>
</evidence>
<reference evidence="5" key="1">
    <citation type="submission" date="2015-07" db="EMBL/GenBank/DDBJ databases">
        <title>Nocardia seriolae U-1 whole genome shotgun sequence.</title>
        <authorList>
            <person name="Imajoh M."/>
            <person name="Fukumoto Y."/>
            <person name="Sukeda M."/>
            <person name="Yamane J."/>
            <person name="Yamasaki K."/>
            <person name="Shimizu M."/>
            <person name="Ohnishi K."/>
            <person name="Oshima S."/>
        </authorList>
    </citation>
    <scope>NUCLEOTIDE SEQUENCE [LARGE SCALE GENOMIC DNA]</scope>
    <source>
        <strain evidence="5">U-1</strain>
    </source>
</reference>
<dbReference type="RefSeq" id="WP_033090747.1">
    <property type="nucleotide sequence ID" value="NZ_AP017900.1"/>
</dbReference>
<keyword evidence="5" id="KW-1185">Reference proteome</keyword>
<dbReference type="EMBL" id="CP017839">
    <property type="protein sequence ID" value="APA97834.1"/>
    <property type="molecule type" value="Genomic_DNA"/>
</dbReference>
<evidence type="ECO:0000313" key="6">
    <source>
        <dbReference type="Proteomes" id="UP000180166"/>
    </source>
</evidence>
<reference evidence="3 6" key="3">
    <citation type="submission" date="2016-10" db="EMBL/GenBank/DDBJ databases">
        <title>Genome sequence of Nocardia seriolae strain EM150506, isolated from Anguila japonica.</title>
        <authorList>
            <person name="Han H.-J."/>
        </authorList>
    </citation>
    <scope>NUCLEOTIDE SEQUENCE [LARGE SCALE GENOMIC DNA]</scope>
    <source>
        <strain evidence="3 6">EM150506</strain>
    </source>
</reference>
<protein>
    <submittedName>
        <fullName evidence="4">Uncharacterized protein</fullName>
    </submittedName>
</protein>
<sequence length="77" mass="8325">MWFERPLTALVAAGFAVTLCTAGVAAADPYDPGTNAPDCPYPDVNNPACTNFPDDHNNEGDFDNHHDDTHHDGGDRR</sequence>
<evidence type="ECO:0000256" key="2">
    <source>
        <dbReference type="SAM" id="SignalP"/>
    </source>
</evidence>
<feature type="signal peptide" evidence="2">
    <location>
        <begin position="1"/>
        <end position="27"/>
    </location>
</feature>
<feature type="compositionally biased region" description="Basic and acidic residues" evidence="1">
    <location>
        <begin position="53"/>
        <end position="77"/>
    </location>
</feature>
<dbReference type="EMBL" id="BBYQ01000153">
    <property type="protein sequence ID" value="GAP32365.1"/>
    <property type="molecule type" value="Genomic_DNA"/>
</dbReference>
<dbReference type="Proteomes" id="UP000037179">
    <property type="component" value="Unassembled WGS sequence"/>
</dbReference>
<reference evidence="4 5" key="2">
    <citation type="journal article" date="2016" name="Genome Announc.">
        <title>Draft Genome Sequence of Erythromycin- and Oxytetracycline-Sensitive Nocardia seriolae Strain U-1 (NBRC 110359).</title>
        <authorList>
            <person name="Imajoh M."/>
            <person name="Sukeda M."/>
            <person name="Shimizu M."/>
            <person name="Yamane J."/>
            <person name="Ohnishi K."/>
            <person name="Oshima S."/>
        </authorList>
    </citation>
    <scope>NUCLEOTIDE SEQUENCE [LARGE SCALE GENOMIC DNA]</scope>
    <source>
        <strain evidence="4 5">U-1</strain>
    </source>
</reference>
<organism evidence="4 5">
    <name type="scientific">Nocardia seriolae</name>
    <dbReference type="NCBI Taxonomy" id="37332"/>
    <lineage>
        <taxon>Bacteria</taxon>
        <taxon>Bacillati</taxon>
        <taxon>Actinomycetota</taxon>
        <taxon>Actinomycetes</taxon>
        <taxon>Mycobacteriales</taxon>
        <taxon>Nocardiaceae</taxon>
        <taxon>Nocardia</taxon>
    </lineage>
</organism>
<dbReference type="GeneID" id="93376159"/>
<gene>
    <name evidence="3" type="ORF">NS506_03785</name>
    <name evidence="4" type="ORF">NSK11_contig00153-0019</name>
</gene>
<name>A0A0B8NQ87_9NOCA</name>
<dbReference type="KEGG" id="nsr:NS506_03785"/>
<keyword evidence="2" id="KW-0732">Signal</keyword>
<evidence type="ECO:0000313" key="4">
    <source>
        <dbReference type="EMBL" id="GAP32365.1"/>
    </source>
</evidence>
<evidence type="ECO:0000256" key="1">
    <source>
        <dbReference type="SAM" id="MobiDB-lite"/>
    </source>
</evidence>
<dbReference type="Proteomes" id="UP000180166">
    <property type="component" value="Chromosome"/>
</dbReference>
<feature type="chain" id="PRO_5014509521" evidence="2">
    <location>
        <begin position="28"/>
        <end position="77"/>
    </location>
</feature>
<proteinExistence type="predicted"/>